<evidence type="ECO:0000313" key="13">
    <source>
        <dbReference type="EMBL" id="ROT75456.1"/>
    </source>
</evidence>
<comment type="subcellular location">
    <subcellularLocation>
        <location evidence="2">Cytoplasm</location>
        <location evidence="2">Cytosol</location>
    </subcellularLocation>
    <subcellularLocation>
        <location evidence="1">Nucleus</location>
    </subcellularLocation>
</comment>
<protein>
    <recommendedName>
        <fullName evidence="11">Probable small nuclear ribonucleoprotein Sm D2</fullName>
    </recommendedName>
    <alternativeName>
        <fullName evidence="10">snRNP core protein D2</fullName>
    </alternativeName>
</protein>
<evidence type="ECO:0000256" key="7">
    <source>
        <dbReference type="ARBA" id="ARBA00023187"/>
    </source>
</evidence>
<evidence type="ECO:0000313" key="14">
    <source>
        <dbReference type="Proteomes" id="UP000283509"/>
    </source>
</evidence>
<evidence type="ECO:0000256" key="5">
    <source>
        <dbReference type="ARBA" id="ARBA00022664"/>
    </source>
</evidence>
<dbReference type="GO" id="GO:0003723">
    <property type="term" value="F:RNA binding"/>
    <property type="evidence" value="ECO:0007669"/>
    <property type="project" value="InterPro"/>
</dbReference>
<dbReference type="SUPFAM" id="SSF50182">
    <property type="entry name" value="Sm-like ribonucleoproteins"/>
    <property type="match status" value="1"/>
</dbReference>
<name>A0A423TG80_PENVA</name>
<keyword evidence="9" id="KW-0687">Ribonucleoprotein</keyword>
<dbReference type="SUPFAM" id="SSF52540">
    <property type="entry name" value="P-loop containing nucleoside triphosphate hydrolases"/>
    <property type="match status" value="1"/>
</dbReference>
<dbReference type="InterPro" id="IPR031314">
    <property type="entry name" value="DNK_dom"/>
</dbReference>
<keyword evidence="14" id="KW-1185">Reference proteome</keyword>
<evidence type="ECO:0000256" key="4">
    <source>
        <dbReference type="ARBA" id="ARBA00022490"/>
    </source>
</evidence>
<dbReference type="GO" id="GO:0005689">
    <property type="term" value="C:U12-type spliceosomal complex"/>
    <property type="evidence" value="ECO:0007669"/>
    <property type="project" value="UniProtKB-ARBA"/>
</dbReference>
<dbReference type="CDD" id="cd01673">
    <property type="entry name" value="dNK"/>
    <property type="match status" value="1"/>
</dbReference>
<keyword evidence="5" id="KW-0507">mRNA processing</keyword>
<dbReference type="Proteomes" id="UP000283509">
    <property type="component" value="Unassembled WGS sequence"/>
</dbReference>
<dbReference type="GO" id="GO:0005829">
    <property type="term" value="C:cytosol"/>
    <property type="evidence" value="ECO:0007669"/>
    <property type="project" value="UniProtKB-SubCell"/>
</dbReference>
<dbReference type="FunFam" id="2.30.30.100:FF:000069">
    <property type="entry name" value="Small nuclear ribonucleoprotein Sm D2"/>
    <property type="match status" value="1"/>
</dbReference>
<keyword evidence="4" id="KW-0963">Cytoplasm</keyword>
<dbReference type="InterPro" id="IPR027417">
    <property type="entry name" value="P-loop_NTPase"/>
</dbReference>
<dbReference type="GO" id="GO:0000398">
    <property type="term" value="P:mRNA splicing, via spliceosome"/>
    <property type="evidence" value="ECO:0007669"/>
    <property type="project" value="UniProtKB-ARBA"/>
</dbReference>
<evidence type="ECO:0000256" key="10">
    <source>
        <dbReference type="ARBA" id="ARBA00033125"/>
    </source>
</evidence>
<dbReference type="InterPro" id="IPR047575">
    <property type="entry name" value="Sm"/>
</dbReference>
<dbReference type="InterPro" id="IPR027248">
    <property type="entry name" value="Sm_D2"/>
</dbReference>
<dbReference type="GO" id="GO:0019136">
    <property type="term" value="F:deoxynucleoside kinase activity"/>
    <property type="evidence" value="ECO:0007669"/>
    <property type="project" value="TreeGrafter"/>
</dbReference>
<dbReference type="InterPro" id="IPR001163">
    <property type="entry name" value="Sm_dom_euk/arc"/>
</dbReference>
<dbReference type="EMBL" id="QCYY01001773">
    <property type="protein sequence ID" value="ROT75456.1"/>
    <property type="molecule type" value="Genomic_DNA"/>
</dbReference>
<dbReference type="Gene3D" id="3.40.50.300">
    <property type="entry name" value="P-loop containing nucleotide triphosphate hydrolases"/>
    <property type="match status" value="1"/>
</dbReference>
<dbReference type="GO" id="GO:0097525">
    <property type="term" value="C:spliceosomal snRNP complex"/>
    <property type="evidence" value="ECO:0007669"/>
    <property type="project" value="UniProtKB-ARBA"/>
</dbReference>
<keyword evidence="8" id="KW-0539">Nucleus</keyword>
<dbReference type="STRING" id="6689.A0A423TG80"/>
<evidence type="ECO:0000259" key="12">
    <source>
        <dbReference type="PROSITE" id="PS52002"/>
    </source>
</evidence>
<comment type="similarity">
    <text evidence="3">Belongs to the snRNP core protein family.</text>
</comment>
<dbReference type="AlphaFoldDB" id="A0A423TG80"/>
<keyword evidence="6" id="KW-0747">Spliceosome</keyword>
<feature type="domain" description="Sm" evidence="12">
    <location>
        <begin position="282"/>
        <end position="368"/>
    </location>
</feature>
<dbReference type="GO" id="GO:0005739">
    <property type="term" value="C:mitochondrion"/>
    <property type="evidence" value="ECO:0007669"/>
    <property type="project" value="TreeGrafter"/>
</dbReference>
<evidence type="ECO:0000256" key="1">
    <source>
        <dbReference type="ARBA" id="ARBA00004123"/>
    </source>
</evidence>
<evidence type="ECO:0000256" key="8">
    <source>
        <dbReference type="ARBA" id="ARBA00023242"/>
    </source>
</evidence>
<accession>A0A423TG80</accession>
<comment type="caution">
    <text evidence="13">The sequence shown here is derived from an EMBL/GenBank/DDBJ whole genome shotgun (WGS) entry which is preliminary data.</text>
</comment>
<dbReference type="Pfam" id="PF01712">
    <property type="entry name" value="dNK"/>
    <property type="match status" value="1"/>
</dbReference>
<dbReference type="PANTHER" id="PTHR10513:SF24">
    <property type="entry name" value="THYMIDINE KINASE 2, MITOCHONDRIAL"/>
    <property type="match status" value="1"/>
</dbReference>
<dbReference type="SMART" id="SM00651">
    <property type="entry name" value="Sm"/>
    <property type="match status" value="1"/>
</dbReference>
<evidence type="ECO:0000256" key="2">
    <source>
        <dbReference type="ARBA" id="ARBA00004514"/>
    </source>
</evidence>
<evidence type="ECO:0000256" key="11">
    <source>
        <dbReference type="ARBA" id="ARBA00073889"/>
    </source>
</evidence>
<evidence type="ECO:0000256" key="9">
    <source>
        <dbReference type="ARBA" id="ARBA00023274"/>
    </source>
</evidence>
<dbReference type="PANTHER" id="PTHR10513">
    <property type="entry name" value="DEOXYNUCLEOSIDE KINASE"/>
    <property type="match status" value="1"/>
</dbReference>
<keyword evidence="7" id="KW-0508">mRNA splicing</keyword>
<reference evidence="13 14" key="1">
    <citation type="submission" date="2018-04" db="EMBL/GenBank/DDBJ databases">
        <authorList>
            <person name="Zhang X."/>
            <person name="Yuan J."/>
            <person name="Li F."/>
            <person name="Xiang J."/>
        </authorList>
    </citation>
    <scope>NUCLEOTIDE SEQUENCE [LARGE SCALE GENOMIC DNA]</scope>
    <source>
        <tissue evidence="13">Muscle</tissue>
    </source>
</reference>
<evidence type="ECO:0000256" key="3">
    <source>
        <dbReference type="ARBA" id="ARBA00008146"/>
    </source>
</evidence>
<dbReference type="Gene3D" id="2.30.30.100">
    <property type="match status" value="1"/>
</dbReference>
<gene>
    <name evidence="13" type="ORF">C7M84_005998</name>
</gene>
<dbReference type="FunFam" id="3.40.50.300:FF:001571">
    <property type="entry name" value="Deoxynucleoside kinase"/>
    <property type="match status" value="1"/>
</dbReference>
<dbReference type="PROSITE" id="PS52002">
    <property type="entry name" value="SM"/>
    <property type="match status" value="1"/>
</dbReference>
<dbReference type="Pfam" id="PF01423">
    <property type="entry name" value="LSM"/>
    <property type="match status" value="1"/>
</dbReference>
<dbReference type="OrthoDB" id="437526at2759"/>
<organism evidence="13 14">
    <name type="scientific">Penaeus vannamei</name>
    <name type="common">Whiteleg shrimp</name>
    <name type="synonym">Litopenaeus vannamei</name>
    <dbReference type="NCBI Taxonomy" id="6689"/>
    <lineage>
        <taxon>Eukaryota</taxon>
        <taxon>Metazoa</taxon>
        <taxon>Ecdysozoa</taxon>
        <taxon>Arthropoda</taxon>
        <taxon>Crustacea</taxon>
        <taxon>Multicrustacea</taxon>
        <taxon>Malacostraca</taxon>
        <taxon>Eumalacostraca</taxon>
        <taxon>Eucarida</taxon>
        <taxon>Decapoda</taxon>
        <taxon>Dendrobranchiata</taxon>
        <taxon>Penaeoidea</taxon>
        <taxon>Penaeidae</taxon>
        <taxon>Penaeus</taxon>
    </lineage>
</organism>
<reference evidence="13 14" key="2">
    <citation type="submission" date="2019-01" db="EMBL/GenBank/DDBJ databases">
        <title>The decoding of complex shrimp genome reveals the adaptation for benthos swimmer, frequently molting mechanism and breeding impact on genome.</title>
        <authorList>
            <person name="Sun Y."/>
            <person name="Gao Y."/>
            <person name="Yu Y."/>
        </authorList>
    </citation>
    <scope>NUCLEOTIDE SEQUENCE [LARGE SCALE GENOMIC DNA]</scope>
    <source>
        <tissue evidence="13">Muscle</tissue>
    </source>
</reference>
<evidence type="ECO:0000256" key="6">
    <source>
        <dbReference type="ARBA" id="ARBA00022728"/>
    </source>
</evidence>
<dbReference type="InterPro" id="IPR010920">
    <property type="entry name" value="LSM_dom_sf"/>
</dbReference>
<dbReference type="InterPro" id="IPR050566">
    <property type="entry name" value="Deoxyribonucleoside_kinase"/>
</dbReference>
<sequence>MWPFLSRVRGVALRWPRLKGQAKRRELLSQILLQGRKPQTALEKDTWRSEGQEAASRRWLTVSVEGNIGSGKSTFIQHFGKLGEVEAVSEPVEKWRNLHGHNLFKLMYDNPVRWSHTFQTYVQLTMAQSHLQPCTAPVKLMERSIHSARYIFVENMYQSGVMSEAEYHVYNEWYKAMLGYVDCGVDLIVYLRTNPELVHARIKDRARDEEQQIPLEYIKALHSSYENWIFEEKYPLLAPVLVIDANDELSTMYKKAAQKRRSDMTPEELAALEREEFATGPLRILNESVQNNTQVLINCRNNKKLLGRVKAFDRHFNMVLEQVTEIWMEQPKTAKGQKKAKAVNRERYIQKMFLRGDSVIIVVKNPLGSQQSA</sequence>
<proteinExistence type="inferred from homology"/>
<dbReference type="CDD" id="cd01720">
    <property type="entry name" value="Sm_D2"/>
    <property type="match status" value="1"/>
</dbReference>